<name>A0ABD2N650_9CUCU</name>
<reference evidence="1 2" key="1">
    <citation type="journal article" date="2021" name="BMC Biol.">
        <title>Horizontally acquired antibacterial genes associated with adaptive radiation of ladybird beetles.</title>
        <authorList>
            <person name="Li H.S."/>
            <person name="Tang X.F."/>
            <person name="Huang Y.H."/>
            <person name="Xu Z.Y."/>
            <person name="Chen M.L."/>
            <person name="Du X.Y."/>
            <person name="Qiu B.Y."/>
            <person name="Chen P.T."/>
            <person name="Zhang W."/>
            <person name="Slipinski A."/>
            <person name="Escalona H.E."/>
            <person name="Waterhouse R.M."/>
            <person name="Zwick A."/>
            <person name="Pang H."/>
        </authorList>
    </citation>
    <scope>NUCLEOTIDE SEQUENCE [LARGE SCALE GENOMIC DNA]</scope>
    <source>
        <strain evidence="1">SYSU2018</strain>
    </source>
</reference>
<dbReference type="AlphaFoldDB" id="A0ABD2N650"/>
<evidence type="ECO:0000313" key="2">
    <source>
        <dbReference type="Proteomes" id="UP001516400"/>
    </source>
</evidence>
<protein>
    <submittedName>
        <fullName evidence="1">Uncharacterized protein</fullName>
    </submittedName>
</protein>
<proteinExistence type="predicted"/>
<accession>A0ABD2N650</accession>
<sequence>FNRVFTTITQLKQKSSTGKDGIPVRILKTVANEIAGPFTHIVNLMFVTGKFPSALKCVV</sequence>
<organism evidence="1 2">
    <name type="scientific">Cryptolaemus montrouzieri</name>
    <dbReference type="NCBI Taxonomy" id="559131"/>
    <lineage>
        <taxon>Eukaryota</taxon>
        <taxon>Metazoa</taxon>
        <taxon>Ecdysozoa</taxon>
        <taxon>Arthropoda</taxon>
        <taxon>Hexapoda</taxon>
        <taxon>Insecta</taxon>
        <taxon>Pterygota</taxon>
        <taxon>Neoptera</taxon>
        <taxon>Endopterygota</taxon>
        <taxon>Coleoptera</taxon>
        <taxon>Polyphaga</taxon>
        <taxon>Cucujiformia</taxon>
        <taxon>Coccinelloidea</taxon>
        <taxon>Coccinellidae</taxon>
        <taxon>Scymninae</taxon>
        <taxon>Scymnini</taxon>
        <taxon>Cryptolaemus</taxon>
    </lineage>
</organism>
<feature type="non-terminal residue" evidence="1">
    <location>
        <position position="59"/>
    </location>
</feature>
<dbReference type="EMBL" id="JABFTP020000062">
    <property type="protein sequence ID" value="KAL3273912.1"/>
    <property type="molecule type" value="Genomic_DNA"/>
</dbReference>
<gene>
    <name evidence="1" type="ORF">HHI36_015339</name>
</gene>
<evidence type="ECO:0000313" key="1">
    <source>
        <dbReference type="EMBL" id="KAL3273912.1"/>
    </source>
</evidence>
<comment type="caution">
    <text evidence="1">The sequence shown here is derived from an EMBL/GenBank/DDBJ whole genome shotgun (WGS) entry which is preliminary data.</text>
</comment>
<feature type="non-terminal residue" evidence="1">
    <location>
        <position position="1"/>
    </location>
</feature>
<keyword evidence="2" id="KW-1185">Reference proteome</keyword>
<dbReference type="Proteomes" id="UP001516400">
    <property type="component" value="Unassembled WGS sequence"/>
</dbReference>